<keyword evidence="6" id="KW-0175">Coiled coil</keyword>
<protein>
    <submittedName>
        <fullName evidence="9">Na+/H+ antiporter NhaC family protein</fullName>
    </submittedName>
</protein>
<feature type="domain" description="Na+/H+ antiporter NhaC-like C-terminal" evidence="8">
    <location>
        <begin position="169"/>
        <end position="469"/>
    </location>
</feature>
<dbReference type="AlphaFoldDB" id="A0AAT9G4I2"/>
<dbReference type="PANTHER" id="PTHR43478">
    <property type="entry name" value="NA+/H+ ANTIPORTER-RELATED"/>
    <property type="match status" value="1"/>
</dbReference>
<evidence type="ECO:0000256" key="6">
    <source>
        <dbReference type="SAM" id="Coils"/>
    </source>
</evidence>
<accession>A0AAT9G4I2</accession>
<name>A0AAT9G4I2_9ENTR</name>
<feature type="transmembrane region" description="Helical" evidence="7">
    <location>
        <begin position="329"/>
        <end position="346"/>
    </location>
</feature>
<sequence length="472" mass="52056">MIINYGFWTIIVPLVIIVMALITREVLSSLLVGIIMGYMVISHGNIIAAMHLMCKGIVDICISPSNIRTMIFIILIGGVVRLIHITHGVIGLANLIITTKFFVKNKITIQLLAMCISMLIFVESSINQLVAGISTKHLARYYGISAAKMAYIIQTSGISVCSSVMINGWGAAMMGIINIQISNGLISGEPFQILTAAMRYNIMAWLSLLSVLFYIITDVSWGRMKISENIANQLKNNYSKLESLNKNINYKIPSTAVWNFFIPIIVIFFIIPIVLFITGNGEFTKGNGSISVYWSVIIATIVSSIWYLMKRILTFEIFFNEIYNGYTSMFKITCVMLLAFLIGKVLNELNISVYIADIFVGILPSQFSVVFIFIISSLMSLATGTSWGTFSIMIPIAIQLGVALNISIDLMIGAAVSGSIFGDMTSPISSDAIIASMATDCNHIEHIKTQMPYAMVTAMIAIIIYLYLGYQL</sequence>
<gene>
    <name evidence="9" type="ORF">ACHINZ_3050</name>
</gene>
<evidence type="ECO:0000256" key="4">
    <source>
        <dbReference type="ARBA" id="ARBA00022989"/>
    </source>
</evidence>
<evidence type="ECO:0000256" key="5">
    <source>
        <dbReference type="ARBA" id="ARBA00023136"/>
    </source>
</evidence>
<evidence type="ECO:0000256" key="7">
    <source>
        <dbReference type="SAM" id="Phobius"/>
    </source>
</evidence>
<feature type="transmembrane region" description="Helical" evidence="7">
    <location>
        <begin position="151"/>
        <end position="177"/>
    </location>
</feature>
<keyword evidence="2" id="KW-1003">Cell membrane</keyword>
<feature type="transmembrane region" description="Helical" evidence="7">
    <location>
        <begin position="198"/>
        <end position="216"/>
    </location>
</feature>
<feature type="transmembrane region" description="Helical" evidence="7">
    <location>
        <begin position="290"/>
        <end position="309"/>
    </location>
</feature>
<feature type="transmembrane region" description="Helical" evidence="7">
    <location>
        <begin position="358"/>
        <end position="381"/>
    </location>
</feature>
<evidence type="ECO:0000259" key="8">
    <source>
        <dbReference type="Pfam" id="PF03553"/>
    </source>
</evidence>
<feature type="transmembrane region" description="Helical" evidence="7">
    <location>
        <begin position="30"/>
        <end position="50"/>
    </location>
</feature>
<feature type="transmembrane region" description="Helical" evidence="7">
    <location>
        <begin position="256"/>
        <end position="278"/>
    </location>
</feature>
<dbReference type="GO" id="GO:0005886">
    <property type="term" value="C:plasma membrane"/>
    <property type="evidence" value="ECO:0007669"/>
    <property type="project" value="UniProtKB-SubCell"/>
</dbReference>
<evidence type="ECO:0000256" key="3">
    <source>
        <dbReference type="ARBA" id="ARBA00022692"/>
    </source>
</evidence>
<evidence type="ECO:0000256" key="1">
    <source>
        <dbReference type="ARBA" id="ARBA00004651"/>
    </source>
</evidence>
<dbReference type="EMBL" id="AP028961">
    <property type="protein sequence ID" value="BET44633.1"/>
    <property type="molecule type" value="Genomic_DNA"/>
</dbReference>
<proteinExistence type="predicted"/>
<dbReference type="Pfam" id="PF03553">
    <property type="entry name" value="Na_H_antiporter"/>
    <property type="match status" value="1"/>
</dbReference>
<keyword evidence="3 7" id="KW-0812">Transmembrane</keyword>
<dbReference type="InterPro" id="IPR018461">
    <property type="entry name" value="Na/H_Antiport_NhaC-like_C"/>
</dbReference>
<organism evidence="9">
    <name type="scientific">Candidatus Aschnera chinzeii</name>
    <dbReference type="NCBI Taxonomy" id="1485666"/>
    <lineage>
        <taxon>Bacteria</taxon>
        <taxon>Pseudomonadati</taxon>
        <taxon>Pseudomonadota</taxon>
        <taxon>Gammaproteobacteria</taxon>
        <taxon>Enterobacterales</taxon>
        <taxon>Enterobacteriaceae</taxon>
        <taxon>Candidatus Aschnera</taxon>
    </lineage>
</organism>
<feature type="transmembrane region" description="Helical" evidence="7">
    <location>
        <begin position="70"/>
        <end position="97"/>
    </location>
</feature>
<feature type="coiled-coil region" evidence="6">
    <location>
        <begin position="224"/>
        <end position="251"/>
    </location>
</feature>
<reference evidence="9" key="1">
    <citation type="journal article" date="2023" name="Front. Microbiol.">
        <title>Genome analysis of Candidatus Aschnera chinzeii, the bacterial endosymbiont of the blood-sucking bat fly Penicillidia jenynsii (Insecta: Diptera: Nycteribiidae).</title>
        <authorList>
            <person name="Koga R."/>
            <person name="Moriyama M."/>
            <person name="Nozaki T."/>
            <person name="Fukatsu T."/>
        </authorList>
    </citation>
    <scope>NUCLEOTIDE SEQUENCE</scope>
    <source>
        <strain evidence="9">Kw-01</strain>
    </source>
</reference>
<evidence type="ECO:0000256" key="2">
    <source>
        <dbReference type="ARBA" id="ARBA00022475"/>
    </source>
</evidence>
<feature type="transmembrane region" description="Helical" evidence="7">
    <location>
        <begin position="6"/>
        <end position="23"/>
    </location>
</feature>
<feature type="transmembrane region" description="Helical" evidence="7">
    <location>
        <begin position="109"/>
        <end position="131"/>
    </location>
</feature>
<feature type="transmembrane region" description="Helical" evidence="7">
    <location>
        <begin position="453"/>
        <end position="470"/>
    </location>
</feature>
<evidence type="ECO:0000313" key="9">
    <source>
        <dbReference type="EMBL" id="BET44633.1"/>
    </source>
</evidence>
<dbReference type="PANTHER" id="PTHR43478:SF1">
    <property type="entry name" value="NA+_H+ ANTIPORTER NHAC-LIKE C-TERMINAL DOMAIN-CONTAINING PROTEIN"/>
    <property type="match status" value="1"/>
</dbReference>
<keyword evidence="4 7" id="KW-1133">Transmembrane helix</keyword>
<reference evidence="9" key="2">
    <citation type="submission" date="2023-10" db="EMBL/GenBank/DDBJ databases">
        <authorList>
            <person name="Koga R."/>
            <person name="Fukatsu T."/>
        </authorList>
    </citation>
    <scope>NUCLEOTIDE SEQUENCE</scope>
    <source>
        <strain evidence="9">Kw-01</strain>
    </source>
</reference>
<keyword evidence="5 7" id="KW-0472">Membrane</keyword>
<comment type="subcellular location">
    <subcellularLocation>
        <location evidence="1">Cell membrane</location>
        <topology evidence="1">Multi-pass membrane protein</topology>
    </subcellularLocation>
</comment>